<evidence type="ECO:0000313" key="2">
    <source>
        <dbReference type="Proteomes" id="UP000250169"/>
    </source>
</evidence>
<dbReference type="AlphaFoldDB" id="A0A2X2SP95"/>
<proteinExistence type="predicted"/>
<dbReference type="PROSITE" id="PS51257">
    <property type="entry name" value="PROKAR_LIPOPROTEIN"/>
    <property type="match status" value="1"/>
</dbReference>
<dbReference type="RefSeq" id="WP_111972474.1">
    <property type="nucleotide sequence ID" value="NZ_UAVS01000005.1"/>
</dbReference>
<name>A0A2X2SP95_CAPOC</name>
<accession>A0A2X2SP95</accession>
<protein>
    <recommendedName>
        <fullName evidence="3">Rieske domain-containing protein</fullName>
    </recommendedName>
</protein>
<dbReference type="Proteomes" id="UP000250169">
    <property type="component" value="Unassembled WGS sequence"/>
</dbReference>
<evidence type="ECO:0008006" key="3">
    <source>
        <dbReference type="Google" id="ProtNLM"/>
    </source>
</evidence>
<reference evidence="1 2" key="1">
    <citation type="submission" date="2018-06" db="EMBL/GenBank/DDBJ databases">
        <authorList>
            <consortium name="Pathogen Informatics"/>
            <person name="Doyle S."/>
        </authorList>
    </citation>
    <scope>NUCLEOTIDE SEQUENCE [LARGE SCALE GENOMIC DNA]</scope>
    <source>
        <strain evidence="1 2">NCTC11545</strain>
    </source>
</reference>
<organism evidence="1 2">
    <name type="scientific">Capnocytophaga ochracea</name>
    <dbReference type="NCBI Taxonomy" id="1018"/>
    <lineage>
        <taxon>Bacteria</taxon>
        <taxon>Pseudomonadati</taxon>
        <taxon>Bacteroidota</taxon>
        <taxon>Flavobacteriia</taxon>
        <taxon>Flavobacteriales</taxon>
        <taxon>Flavobacteriaceae</taxon>
        <taxon>Capnocytophaga</taxon>
    </lineage>
</organism>
<dbReference type="EMBL" id="UAVS01000005">
    <property type="protein sequence ID" value="SQA93664.1"/>
    <property type="molecule type" value="Genomic_DNA"/>
</dbReference>
<gene>
    <name evidence="1" type="ORF">NCTC11545_01040</name>
</gene>
<evidence type="ECO:0000313" key="1">
    <source>
        <dbReference type="EMBL" id="SQA93664.1"/>
    </source>
</evidence>
<sequence>MYRLIYVIFLVGLLSCEKERQTRNPNLGEVHFTYTINLSLPLYNSLKTPMNTVFVPYGGIKGFFVTCYSNGGYRAWEAACPNHNLQECHSRLFGIKAIKDDNSYEETGHDYTFAKCSCGKTVYNLISGSPIAIGQIAKPYPLLNYNVSVAGNILTISN</sequence>